<dbReference type="AlphaFoldDB" id="A0A840F2E3"/>
<feature type="compositionally biased region" description="Basic and acidic residues" evidence="1">
    <location>
        <begin position="139"/>
        <end position="153"/>
    </location>
</feature>
<evidence type="ECO:0000256" key="1">
    <source>
        <dbReference type="SAM" id="MobiDB-lite"/>
    </source>
</evidence>
<gene>
    <name evidence="2" type="ORF">BKA16_004697</name>
</gene>
<evidence type="ECO:0000313" key="3">
    <source>
        <dbReference type="Proteomes" id="UP000551501"/>
    </source>
</evidence>
<name>A0A840F2E3_9ACTN</name>
<reference evidence="2 3" key="1">
    <citation type="submission" date="2020-08" db="EMBL/GenBank/DDBJ databases">
        <title>Sequencing the genomes of 1000 actinobacteria strains.</title>
        <authorList>
            <person name="Klenk H.-P."/>
        </authorList>
    </citation>
    <scope>NUCLEOTIDE SEQUENCE [LARGE SCALE GENOMIC DNA]</scope>
    <source>
        <strain evidence="2 3">DSM 45298</strain>
    </source>
</reference>
<proteinExistence type="predicted"/>
<evidence type="ECO:0000313" key="2">
    <source>
        <dbReference type="EMBL" id="MBB4138072.1"/>
    </source>
</evidence>
<dbReference type="RefSeq" id="WP_183373319.1">
    <property type="nucleotide sequence ID" value="NZ_BAABHL010000166.1"/>
</dbReference>
<feature type="region of interest" description="Disordered" evidence="1">
    <location>
        <begin position="99"/>
        <end position="172"/>
    </location>
</feature>
<organism evidence="2 3">
    <name type="scientific">Gordonia humi</name>
    <dbReference type="NCBI Taxonomy" id="686429"/>
    <lineage>
        <taxon>Bacteria</taxon>
        <taxon>Bacillati</taxon>
        <taxon>Actinomycetota</taxon>
        <taxon>Actinomycetes</taxon>
        <taxon>Mycobacteriales</taxon>
        <taxon>Gordoniaceae</taxon>
        <taxon>Gordonia</taxon>
    </lineage>
</organism>
<comment type="caution">
    <text evidence="2">The sequence shown here is derived from an EMBL/GenBank/DDBJ whole genome shotgun (WGS) entry which is preliminary data.</text>
</comment>
<sequence length="172" mass="18226">MSETAKKVSAREIARQRVAAQREAQRRRDEANEADLVAILKAGAVRDTAATKRDKIIARAEQSYRDAVADAESTIDARIAAMRARDETVADIANLTRLSEADVRKHISAHKKASQETDQGTGPDGHTGESAEPAAPVGERGEGESVSGKREALGESGDEPVGDRVPVSVGGD</sequence>
<protein>
    <submittedName>
        <fullName evidence="2">Uncharacterized protein</fullName>
    </submittedName>
</protein>
<keyword evidence="3" id="KW-1185">Reference proteome</keyword>
<accession>A0A840F2E3</accession>
<dbReference type="Proteomes" id="UP000551501">
    <property type="component" value="Unassembled WGS sequence"/>
</dbReference>
<dbReference type="EMBL" id="JACIFP010000002">
    <property type="protein sequence ID" value="MBB4138072.1"/>
    <property type="molecule type" value="Genomic_DNA"/>
</dbReference>